<keyword evidence="1" id="KW-0732">Signal</keyword>
<protein>
    <submittedName>
        <fullName evidence="5">Magnetotaxis protein MtxA. Highly conserved in MTB</fullName>
    </submittedName>
</protein>
<sequence length="313" mass="35108">MKIRFLSLTAVAIAFALLLASIPTAEAKTPVAMFMQPKGTVEYSKNGTKWKKVRRNKFLFDNYQVRTGADGKGMLVNQATGQVQDVAANTVVQVSTKEMKALSGTLSAPRTAGASLMAGLKNRFAKAQRYTTVRRSVKKPGAVKLRTAKNVILSSTFPKMVWENVDSQYSYQLVVDGKKEGPLQSKDAMVSHKLELTPGKHNYEVHVMDNTQVVFKPKRPGTLVWLSANEDKKLNDTITDIRSAAPGDDFVLASFLDEQGLIVAAMEHYRKHFETYPEDNDMRPLLIKSYHDLKLKKLKHLEALRYNQMLDEE</sequence>
<dbReference type="InterPro" id="IPR054359">
    <property type="entry name" value="MtxA_M_Ig-like"/>
</dbReference>
<organism evidence="5">
    <name type="scientific">Magnetococcus massalia (strain MO-1)</name>
    <dbReference type="NCBI Taxonomy" id="451514"/>
    <lineage>
        <taxon>Bacteria</taxon>
        <taxon>Pseudomonadati</taxon>
        <taxon>Pseudomonadota</taxon>
        <taxon>Magnetococcia</taxon>
        <taxon>Magnetococcales</taxon>
        <taxon>Magnetococcaceae</taxon>
        <taxon>Magnetococcus</taxon>
    </lineage>
</organism>
<dbReference type="Pfam" id="PF24045">
    <property type="entry name" value="DUF7354"/>
    <property type="match status" value="1"/>
</dbReference>
<dbReference type="Pfam" id="PF22433">
    <property type="entry name" value="MtxA_IG-like"/>
    <property type="match status" value="1"/>
</dbReference>
<feature type="domain" description="DUF7354" evidence="4">
    <location>
        <begin position="28"/>
        <end position="112"/>
    </location>
</feature>
<evidence type="ECO:0000313" key="5">
    <source>
        <dbReference type="EMBL" id="CRH07728.1"/>
    </source>
</evidence>
<feature type="chain" id="PRO_5012187736" evidence="1">
    <location>
        <begin position="28"/>
        <end position="313"/>
    </location>
</feature>
<feature type="signal peptide" evidence="1">
    <location>
        <begin position="1"/>
        <end position="27"/>
    </location>
</feature>
<dbReference type="Pfam" id="PF22121">
    <property type="entry name" value="MtxA_C"/>
    <property type="match status" value="1"/>
</dbReference>
<dbReference type="AlphaFoldDB" id="A0A1S7LM50"/>
<dbReference type="InterPro" id="IPR055778">
    <property type="entry name" value="DUF7354"/>
</dbReference>
<dbReference type="EMBL" id="LO017727">
    <property type="protein sequence ID" value="CRH07728.1"/>
    <property type="molecule type" value="Genomic_DNA"/>
</dbReference>
<name>A0A1S7LM50_MAGMO</name>
<reference evidence="5" key="1">
    <citation type="submission" date="2015-04" db="EMBL/GenBank/DDBJ databases">
        <authorList>
            <person name="Syromyatnikov M.Y."/>
            <person name="Popov V.N."/>
        </authorList>
    </citation>
    <scope>NUCLEOTIDE SEQUENCE</scope>
    <source>
        <strain evidence="5">MO-1</strain>
    </source>
</reference>
<evidence type="ECO:0000259" key="4">
    <source>
        <dbReference type="Pfam" id="PF24045"/>
    </source>
</evidence>
<gene>
    <name evidence="5" type="primary">mtxA</name>
    <name evidence="5" type="ORF">MAGMO_3594</name>
</gene>
<accession>A0A1S7LM50</accession>
<dbReference type="InterPro" id="IPR054358">
    <property type="entry name" value="MtxA_C"/>
</dbReference>
<evidence type="ECO:0000259" key="3">
    <source>
        <dbReference type="Pfam" id="PF22433"/>
    </source>
</evidence>
<evidence type="ECO:0000256" key="1">
    <source>
        <dbReference type="SAM" id="SignalP"/>
    </source>
</evidence>
<proteinExistence type="predicted"/>
<evidence type="ECO:0000259" key="2">
    <source>
        <dbReference type="Pfam" id="PF22121"/>
    </source>
</evidence>
<feature type="domain" description="Magnetotaxis protein MtxA C-terminal" evidence="2">
    <location>
        <begin position="229"/>
        <end position="308"/>
    </location>
</feature>
<feature type="domain" description="Magnetotaxis protein MtxA middle immunoglobulin-like" evidence="3">
    <location>
        <begin position="145"/>
        <end position="226"/>
    </location>
</feature>